<dbReference type="PANTHER" id="PTHR43751">
    <property type="entry name" value="SULFATASE"/>
    <property type="match status" value="1"/>
</dbReference>
<keyword evidence="1" id="KW-0472">Membrane</keyword>
<comment type="caution">
    <text evidence="3">The sequence shown here is derived from an EMBL/GenBank/DDBJ whole genome shotgun (WGS) entry which is preliminary data.</text>
</comment>
<reference evidence="3 4" key="1">
    <citation type="submission" date="2015-11" db="EMBL/GenBank/DDBJ databases">
        <title>Genomic analysis of 38 Legionella species identifies large and diverse effector repertoires.</title>
        <authorList>
            <person name="Burstein D."/>
            <person name="Amaro F."/>
            <person name="Zusman T."/>
            <person name="Lifshitz Z."/>
            <person name="Cohen O."/>
            <person name="Gilbert J.A."/>
            <person name="Pupko T."/>
            <person name="Shuman H.A."/>
            <person name="Segal G."/>
        </authorList>
    </citation>
    <scope>NUCLEOTIDE SEQUENCE [LARGE SCALE GENOMIC DNA]</scope>
    <source>
        <strain evidence="3 4">WIGA</strain>
    </source>
</reference>
<feature type="domain" description="Sulfatase N-terminal" evidence="2">
    <location>
        <begin position="218"/>
        <end position="503"/>
    </location>
</feature>
<feature type="transmembrane region" description="Helical" evidence="1">
    <location>
        <begin position="120"/>
        <end position="138"/>
    </location>
</feature>
<evidence type="ECO:0000259" key="2">
    <source>
        <dbReference type="Pfam" id="PF00884"/>
    </source>
</evidence>
<dbReference type="Gene3D" id="3.40.720.10">
    <property type="entry name" value="Alkaline Phosphatase, subunit A"/>
    <property type="match status" value="1"/>
</dbReference>
<dbReference type="Pfam" id="PF00884">
    <property type="entry name" value="Sulfatase"/>
    <property type="match status" value="1"/>
</dbReference>
<dbReference type="AlphaFoldDB" id="A0A0W0RND7"/>
<evidence type="ECO:0000256" key="1">
    <source>
        <dbReference type="SAM" id="Phobius"/>
    </source>
</evidence>
<accession>A0A0W0RND7</accession>
<evidence type="ECO:0000313" key="3">
    <source>
        <dbReference type="EMBL" id="KTC72595.1"/>
    </source>
</evidence>
<evidence type="ECO:0000313" key="4">
    <source>
        <dbReference type="Proteomes" id="UP000054695"/>
    </source>
</evidence>
<feature type="transmembrane region" description="Helical" evidence="1">
    <location>
        <begin position="7"/>
        <end position="27"/>
    </location>
</feature>
<dbReference type="InterPro" id="IPR000917">
    <property type="entry name" value="Sulfatase_N"/>
</dbReference>
<sequence>MQKVKLFYSPWQLQFFLLVLIDIAIVYTTKNSILWFSAPIYLWGLGMSLLLHYYLGLLYSAASEKIKYILAFLYAILFAFMIYVNYFLIKFTGLYFDKDALQFIKKDPAYLSDYLHTFVLGRYGVLLFVLFVVLFIIWHPKKNSSRGTISLKKTITLPLLYFISLNIITGFNKEYKLPIDTSTFVTLGDIYAVSNKPVFHSSHRTKISKGLPHKAISPNVLLIINESWGKTKGLPFYGHSTNAMPNLTNWIKDEKNSFFIFKNAHTNSTQTDISITSMLTGVSPEESVFKLHNMPLAWQWAKSAGYQTFFLSSQRLSWCHLDQFFFTKELDNHVTLENLNAPVINDMGCDDLIAVEQLPELLNSRDPSKPFFGVFLSNALHAPFQQNSNLLTTTPSFKSKYNNAQFILDTAITNIIQNLKKRDHLKNTIVVITADHGEVEHPMHLKAARLYSFYNEYFSIPFLIYMPQNWAKQHPQLINNLISNLDTNVSNLDVIPSLIDLFNPKLKQNNKKIISQMKGKSLFQVIPKNRFIIGVNSGDRNSWHVDGFGIAYQSKRFVYSTLTGAQYFDISTDPNELQDIWRNTDEQEKEKILSLVQSTYHLERIYRPTYLSRYHLWLRLKDWWSKSSTA</sequence>
<feature type="transmembrane region" description="Helical" evidence="1">
    <location>
        <begin position="68"/>
        <end position="89"/>
    </location>
</feature>
<dbReference type="PANTHER" id="PTHR43751:SF3">
    <property type="entry name" value="SULFATASE N-TERMINAL DOMAIN-CONTAINING PROTEIN"/>
    <property type="match status" value="1"/>
</dbReference>
<keyword evidence="1" id="KW-0812">Transmembrane</keyword>
<feature type="transmembrane region" description="Helical" evidence="1">
    <location>
        <begin position="33"/>
        <end position="56"/>
    </location>
</feature>
<dbReference type="EMBL" id="LNXU01000020">
    <property type="protein sequence ID" value="KTC72595.1"/>
    <property type="molecule type" value="Genomic_DNA"/>
</dbReference>
<gene>
    <name evidence="3" type="ORF">Lboz_2376</name>
</gene>
<keyword evidence="1" id="KW-1133">Transmembrane helix</keyword>
<name>A0A0W0RND7_LEGBO</name>
<dbReference type="STRING" id="447.Lboz_2376"/>
<proteinExistence type="predicted"/>
<organism evidence="3 4">
    <name type="scientific">Legionella bozemanae</name>
    <name type="common">Fluoribacter bozemanae</name>
    <dbReference type="NCBI Taxonomy" id="447"/>
    <lineage>
        <taxon>Bacteria</taxon>
        <taxon>Pseudomonadati</taxon>
        <taxon>Pseudomonadota</taxon>
        <taxon>Gammaproteobacteria</taxon>
        <taxon>Legionellales</taxon>
        <taxon>Legionellaceae</taxon>
        <taxon>Legionella</taxon>
    </lineage>
</organism>
<keyword evidence="4" id="KW-1185">Reference proteome</keyword>
<feature type="transmembrane region" description="Helical" evidence="1">
    <location>
        <begin position="150"/>
        <end position="171"/>
    </location>
</feature>
<dbReference type="SUPFAM" id="SSF53649">
    <property type="entry name" value="Alkaline phosphatase-like"/>
    <property type="match status" value="1"/>
</dbReference>
<protein>
    <submittedName>
        <fullName evidence="3">Sulfatase</fullName>
    </submittedName>
</protein>
<dbReference type="InterPro" id="IPR017850">
    <property type="entry name" value="Alkaline_phosphatase_core_sf"/>
</dbReference>
<dbReference type="InterPro" id="IPR052701">
    <property type="entry name" value="GAG_Ulvan_Degrading_Sulfatases"/>
</dbReference>
<dbReference type="Proteomes" id="UP000054695">
    <property type="component" value="Unassembled WGS sequence"/>
</dbReference>
<dbReference type="PATRIC" id="fig|447.4.peg.2521"/>